<name>A0A1G2MH05_9BACT</name>
<dbReference type="AlphaFoldDB" id="A0A1G2MH05"/>
<feature type="compositionally biased region" description="Polar residues" evidence="1">
    <location>
        <begin position="1"/>
        <end position="12"/>
    </location>
</feature>
<dbReference type="EMBL" id="MHRK01000055">
    <property type="protein sequence ID" value="OHA22282.1"/>
    <property type="molecule type" value="Genomic_DNA"/>
</dbReference>
<comment type="caution">
    <text evidence="2">The sequence shown here is derived from an EMBL/GenBank/DDBJ whole genome shotgun (WGS) entry which is preliminary data.</text>
</comment>
<accession>A0A1G2MH05</accession>
<evidence type="ECO:0000256" key="1">
    <source>
        <dbReference type="SAM" id="MobiDB-lite"/>
    </source>
</evidence>
<proteinExistence type="predicted"/>
<dbReference type="Proteomes" id="UP000177130">
    <property type="component" value="Unassembled WGS sequence"/>
</dbReference>
<organism evidence="2 3">
    <name type="scientific">Candidatus Taylorbacteria bacterium RIFCSPHIGHO2_02_FULL_43_32b</name>
    <dbReference type="NCBI Taxonomy" id="1802306"/>
    <lineage>
        <taxon>Bacteria</taxon>
        <taxon>Candidatus Tayloriibacteriota</taxon>
    </lineage>
</organism>
<sequence>MSNFEQMPTENSESGKEKTNLHQVVAEKIFSNLEGEKKYGPPNPENYKQAEQAIDELFKAVEWEKNWGKAANLLRKGLVILKIPQDVFTAPIEAAIQDDYPRKERQPFLKALKAEVLKRVSEDKRLWTAKEPFAERLAKIKAEAEELHSSESEISKEE</sequence>
<feature type="region of interest" description="Disordered" evidence="1">
    <location>
        <begin position="1"/>
        <end position="21"/>
    </location>
</feature>
<protein>
    <submittedName>
        <fullName evidence="2">Uncharacterized protein</fullName>
    </submittedName>
</protein>
<evidence type="ECO:0000313" key="2">
    <source>
        <dbReference type="EMBL" id="OHA22282.1"/>
    </source>
</evidence>
<evidence type="ECO:0000313" key="3">
    <source>
        <dbReference type="Proteomes" id="UP000177130"/>
    </source>
</evidence>
<gene>
    <name evidence="2" type="ORF">A3C72_04255</name>
</gene>
<reference evidence="2 3" key="1">
    <citation type="journal article" date="2016" name="Nat. Commun.">
        <title>Thousands of microbial genomes shed light on interconnected biogeochemical processes in an aquifer system.</title>
        <authorList>
            <person name="Anantharaman K."/>
            <person name="Brown C.T."/>
            <person name="Hug L.A."/>
            <person name="Sharon I."/>
            <person name="Castelle C.J."/>
            <person name="Probst A.J."/>
            <person name="Thomas B.C."/>
            <person name="Singh A."/>
            <person name="Wilkins M.J."/>
            <person name="Karaoz U."/>
            <person name="Brodie E.L."/>
            <person name="Williams K.H."/>
            <person name="Hubbard S.S."/>
            <person name="Banfield J.F."/>
        </authorList>
    </citation>
    <scope>NUCLEOTIDE SEQUENCE [LARGE SCALE GENOMIC DNA]</scope>
</reference>